<feature type="domain" description="PLD phosphodiesterase" evidence="11">
    <location>
        <begin position="109"/>
        <end position="136"/>
    </location>
</feature>
<evidence type="ECO:0000313" key="13">
    <source>
        <dbReference type="Proteomes" id="UP000317496"/>
    </source>
</evidence>
<evidence type="ECO:0000256" key="3">
    <source>
        <dbReference type="ARBA" id="ARBA00004613"/>
    </source>
</evidence>
<dbReference type="InterPro" id="IPR001736">
    <property type="entry name" value="PLipase_D/transphosphatidylase"/>
</dbReference>
<dbReference type="SMART" id="SM00155">
    <property type="entry name" value="PLDc"/>
    <property type="match status" value="2"/>
</dbReference>
<reference evidence="12 13" key="1">
    <citation type="submission" date="2019-07" db="EMBL/GenBank/DDBJ databases">
        <title>Genome sequencing for Ferrovibrio sp. K5.</title>
        <authorList>
            <person name="Park S.-J."/>
        </authorList>
    </citation>
    <scope>NUCLEOTIDE SEQUENCE [LARGE SCALE GENOMIC DNA]</scope>
    <source>
        <strain evidence="12 13">K5</strain>
    </source>
</reference>
<dbReference type="InterPro" id="IPR025202">
    <property type="entry name" value="PLD-like_dom"/>
</dbReference>
<dbReference type="Gene3D" id="3.30.870.10">
    <property type="entry name" value="Endonuclease Chain A"/>
    <property type="match status" value="2"/>
</dbReference>
<protein>
    <recommendedName>
        <fullName evidence="4">Phospholipase D</fullName>
    </recommendedName>
    <alternativeName>
        <fullName evidence="9">Choline phosphatase</fullName>
    </alternativeName>
</protein>
<feature type="transmembrane region" description="Helical" evidence="10">
    <location>
        <begin position="627"/>
        <end position="649"/>
    </location>
</feature>
<dbReference type="GO" id="GO:0009395">
    <property type="term" value="P:phospholipid catabolic process"/>
    <property type="evidence" value="ECO:0007669"/>
    <property type="project" value="TreeGrafter"/>
</dbReference>
<evidence type="ECO:0000256" key="2">
    <source>
        <dbReference type="ARBA" id="ARBA00003145"/>
    </source>
</evidence>
<evidence type="ECO:0000256" key="6">
    <source>
        <dbReference type="ARBA" id="ARBA00022737"/>
    </source>
</evidence>
<keyword evidence="10" id="KW-1133">Transmembrane helix</keyword>
<sequence>MLVDAAAYFGALRQALRNARHSVVITGWDIDSRTPLVGPDGKTGDDLPITFGAFLTELVHRRPQLSIKLLLWDYYSAVYSLERELMPALALQWNTPRQIELCLDDVLPIGASHHQKIVVIDDAVAFSGGLDITIRRWDNEKHELHNALRVDPAGKPYPPFHDVQMMVDGAAAAALGQLVRGRWYRVTHELLTPAPGFYREGDCDPWPVAVRPEFTGDVSVGIARTEPRYGPEPEVREVEALFHDMIDAAERILYIENQFLTCMALARRLVDRLKQKRDLEVLIVAPKTHHTWLEQQSMLAGRIRFIQLIEDAGVQDRVRFTYPCLKNDGSVKDRDAEVMVHSKVMAVDDRLLRVGSANLCNRSIAVDTECDLVIEATTPDQRACVARARNRLVAEHCGATVEEVETLLERTGSLFATLDALKDRDHRLCPIHDDMPGGFDLIGAMADPVRPLETDRYLLDPGNEPVPQRRISSLLVIGLCVVAVIVLVLAWRYTPLAEWASPTRLAAAFRSVAQSPLSFPIVVGIFIAAGFIAFPVTLLIAATAITFGTWEGLSIALTGSMASALATYAAGRWLGADLLRRVMGPRINRVARKVKSNGILAVTTMRVMPTAPFMLVNLVAGATKIRLLDYTIGTFLGLAPGIVIMSVLGGRLLEMMTRPSLLDIALIVGFLLLWAGLSYIMQLIVARLRDKFGATESPQT</sequence>
<comment type="catalytic activity">
    <reaction evidence="1">
        <text>a 1,2-diacyl-sn-glycero-3-phosphocholine + H2O = a 1,2-diacyl-sn-glycero-3-phosphate + choline + H(+)</text>
        <dbReference type="Rhea" id="RHEA:14445"/>
        <dbReference type="ChEBI" id="CHEBI:15354"/>
        <dbReference type="ChEBI" id="CHEBI:15377"/>
        <dbReference type="ChEBI" id="CHEBI:15378"/>
        <dbReference type="ChEBI" id="CHEBI:57643"/>
        <dbReference type="ChEBI" id="CHEBI:58608"/>
        <dbReference type="EC" id="3.1.4.4"/>
    </reaction>
</comment>
<organism evidence="12 13">
    <name type="scientific">Ferrovibrio terrae</name>
    <dbReference type="NCBI Taxonomy" id="2594003"/>
    <lineage>
        <taxon>Bacteria</taxon>
        <taxon>Pseudomonadati</taxon>
        <taxon>Pseudomonadota</taxon>
        <taxon>Alphaproteobacteria</taxon>
        <taxon>Rhodospirillales</taxon>
        <taxon>Rhodospirillaceae</taxon>
        <taxon>Ferrovibrio</taxon>
    </lineage>
</organism>
<dbReference type="Pfam" id="PF09335">
    <property type="entry name" value="VTT_dom"/>
    <property type="match status" value="1"/>
</dbReference>
<dbReference type="GO" id="GO:0005576">
    <property type="term" value="C:extracellular region"/>
    <property type="evidence" value="ECO:0007669"/>
    <property type="project" value="UniProtKB-SubCell"/>
</dbReference>
<feature type="transmembrane region" description="Helical" evidence="10">
    <location>
        <begin position="596"/>
        <end position="615"/>
    </location>
</feature>
<evidence type="ECO:0000256" key="8">
    <source>
        <dbReference type="ARBA" id="ARBA00023098"/>
    </source>
</evidence>
<evidence type="ECO:0000313" key="12">
    <source>
        <dbReference type="EMBL" id="QDO99655.1"/>
    </source>
</evidence>
<dbReference type="OrthoDB" id="8828485at2"/>
<dbReference type="PROSITE" id="PS50035">
    <property type="entry name" value="PLD"/>
    <property type="match status" value="2"/>
</dbReference>
<evidence type="ECO:0000259" key="11">
    <source>
        <dbReference type="PROSITE" id="PS50035"/>
    </source>
</evidence>
<dbReference type="Proteomes" id="UP000317496">
    <property type="component" value="Chromosome"/>
</dbReference>
<evidence type="ECO:0000256" key="7">
    <source>
        <dbReference type="ARBA" id="ARBA00022801"/>
    </source>
</evidence>
<dbReference type="GO" id="GO:0004630">
    <property type="term" value="F:phospholipase D activity"/>
    <property type="evidence" value="ECO:0007669"/>
    <property type="project" value="UniProtKB-EC"/>
</dbReference>
<dbReference type="SUPFAM" id="SSF56024">
    <property type="entry name" value="Phospholipase D/nuclease"/>
    <property type="match status" value="2"/>
</dbReference>
<dbReference type="CDD" id="cd09140">
    <property type="entry name" value="PLDc_vPLD1_2_like_bac_1"/>
    <property type="match status" value="1"/>
</dbReference>
<name>A0A516H7H4_9PROT</name>
<accession>A0A516H7H4</accession>
<keyword evidence="8" id="KW-0443">Lipid metabolism</keyword>
<evidence type="ECO:0000256" key="4">
    <source>
        <dbReference type="ARBA" id="ARBA00018392"/>
    </source>
</evidence>
<proteinExistence type="predicted"/>
<dbReference type="EMBL" id="CP041636">
    <property type="protein sequence ID" value="QDO99655.1"/>
    <property type="molecule type" value="Genomic_DNA"/>
</dbReference>
<dbReference type="Pfam" id="PF00614">
    <property type="entry name" value="PLDc"/>
    <property type="match status" value="1"/>
</dbReference>
<dbReference type="CDD" id="cd09143">
    <property type="entry name" value="PLDc_vPLD1_2_like_bac_2"/>
    <property type="match status" value="1"/>
</dbReference>
<keyword evidence="6" id="KW-0677">Repeat</keyword>
<gene>
    <name evidence="12" type="ORF">FNB15_06235</name>
</gene>
<dbReference type="PANTHER" id="PTHR18896">
    <property type="entry name" value="PHOSPHOLIPASE D"/>
    <property type="match status" value="1"/>
</dbReference>
<keyword evidence="13" id="KW-1185">Reference proteome</keyword>
<dbReference type="InterPro" id="IPR015679">
    <property type="entry name" value="PLipase_D_fam"/>
</dbReference>
<keyword evidence="10" id="KW-0812">Transmembrane</keyword>
<feature type="transmembrane region" description="Helical" evidence="10">
    <location>
        <begin position="519"/>
        <end position="547"/>
    </location>
</feature>
<keyword evidence="5" id="KW-0964">Secreted</keyword>
<keyword evidence="7" id="KW-0378">Hydrolase</keyword>
<dbReference type="InterPro" id="IPR032816">
    <property type="entry name" value="VTT_dom"/>
</dbReference>
<dbReference type="KEGG" id="fer:FNB15_06235"/>
<evidence type="ECO:0000256" key="9">
    <source>
        <dbReference type="ARBA" id="ARBA00029594"/>
    </source>
</evidence>
<dbReference type="AlphaFoldDB" id="A0A516H7H4"/>
<dbReference type="PANTHER" id="PTHR18896:SF76">
    <property type="entry name" value="PHOSPHOLIPASE"/>
    <property type="match status" value="1"/>
</dbReference>
<comment type="subcellular location">
    <subcellularLocation>
        <location evidence="3">Secreted</location>
    </subcellularLocation>
</comment>
<dbReference type="Pfam" id="PF13091">
    <property type="entry name" value="PLDc_2"/>
    <property type="match status" value="1"/>
</dbReference>
<feature type="transmembrane region" description="Helical" evidence="10">
    <location>
        <begin position="661"/>
        <end position="681"/>
    </location>
</feature>
<comment type="function">
    <text evidence="2">Could be a virulence factor.</text>
</comment>
<keyword evidence="10" id="KW-0472">Membrane</keyword>
<feature type="transmembrane region" description="Helical" evidence="10">
    <location>
        <begin position="553"/>
        <end position="575"/>
    </location>
</feature>
<evidence type="ECO:0000256" key="10">
    <source>
        <dbReference type="SAM" id="Phobius"/>
    </source>
</evidence>
<evidence type="ECO:0000256" key="1">
    <source>
        <dbReference type="ARBA" id="ARBA00000798"/>
    </source>
</evidence>
<feature type="transmembrane region" description="Helical" evidence="10">
    <location>
        <begin position="471"/>
        <end position="491"/>
    </location>
</feature>
<evidence type="ECO:0000256" key="5">
    <source>
        <dbReference type="ARBA" id="ARBA00022525"/>
    </source>
</evidence>
<feature type="domain" description="PLD phosphodiesterase" evidence="11">
    <location>
        <begin position="336"/>
        <end position="363"/>
    </location>
</feature>